<evidence type="ECO:0000256" key="3">
    <source>
        <dbReference type="ARBA" id="ARBA00022842"/>
    </source>
</evidence>
<dbReference type="PROSITE" id="PS01066">
    <property type="entry name" value="UPP_SYNTHASE"/>
    <property type="match status" value="1"/>
</dbReference>
<evidence type="ECO:0000313" key="6">
    <source>
        <dbReference type="Proteomes" id="UP000008866"/>
    </source>
</evidence>
<dbReference type="EC" id="2.5.1.-" evidence="4"/>
<keyword evidence="2 4" id="KW-0808">Transferase</keyword>
<dbReference type="HOGENOM" id="CLU_038505_0_0_1"/>
<dbReference type="InterPro" id="IPR001441">
    <property type="entry name" value="UPP_synth-like"/>
</dbReference>
<dbReference type="InterPro" id="IPR036424">
    <property type="entry name" value="UPP_synth-like_sf"/>
</dbReference>
<keyword evidence="3" id="KW-0460">Magnesium</keyword>
<dbReference type="Pfam" id="PF01255">
    <property type="entry name" value="Prenyltransf"/>
    <property type="match status" value="1"/>
</dbReference>
<dbReference type="KEGG" id="abe:ARB_07445"/>
<dbReference type="GO" id="GO:0045547">
    <property type="term" value="F:ditrans,polycis-polyprenyl diphosphate synthase [(2E,6E)-farnesyl diphosphate specific] activity"/>
    <property type="evidence" value="ECO:0007669"/>
    <property type="project" value="TreeGrafter"/>
</dbReference>
<dbReference type="HAMAP" id="MF_01139">
    <property type="entry name" value="ISPT"/>
    <property type="match status" value="1"/>
</dbReference>
<gene>
    <name evidence="5" type="ORF">ARB_07445</name>
</gene>
<dbReference type="EMBL" id="ABSU01000009">
    <property type="protein sequence ID" value="EFE33500.1"/>
    <property type="molecule type" value="Genomic_DNA"/>
</dbReference>
<sequence>MPLAQILQNQWSSQFVLNLLMNIAQQGPVPKHIAIIADGNRRWAKSSEINVKRGHQMGAKNLDDILDLFFDTGVECVTAYLFSIENFKRPKEQVDDLMDISEIWVQKYLSRSPNKRKIRFRVLGRLELLPEKIRKLIKKLVEKTADYDEGTLNVCFSYTSRDEMARAIEMTVRNHNDSPKNGERGNITAETIDNNMDICNDPPLDVLIRTSGVCRLSDFLLWQCHRDTVIEVLDIHWPEFRYWHLFLAVLGWQRKKMATVDLYAGATRELRASWDSTSNSHLKWLTSIILVLIPAVWGYHMAFYPK</sequence>
<dbReference type="SUPFAM" id="SSF64005">
    <property type="entry name" value="Undecaprenyl diphosphate synthase"/>
    <property type="match status" value="1"/>
</dbReference>
<dbReference type="GeneID" id="9521558"/>
<protein>
    <recommendedName>
        <fullName evidence="4">Alkyl transferase</fullName>
        <ecNumber evidence="4">2.5.1.-</ecNumber>
    </recommendedName>
</protein>
<dbReference type="CDD" id="cd00475">
    <property type="entry name" value="Cis_IPPS"/>
    <property type="match status" value="1"/>
</dbReference>
<dbReference type="PANTHER" id="PTHR10291:SF43">
    <property type="entry name" value="DEHYDRODOLICHYL DIPHOSPHATE SYNTHASE COMPLEX SUBUNIT DHDDS"/>
    <property type="match status" value="1"/>
</dbReference>
<dbReference type="FunFam" id="3.40.1180.10:FF:000005">
    <property type="entry name" value="Alkyl transferase"/>
    <property type="match status" value="1"/>
</dbReference>
<organism evidence="5 6">
    <name type="scientific">Arthroderma benhamiae (strain ATCC MYA-4681 / CBS 112371)</name>
    <name type="common">Trichophyton mentagrophytes</name>
    <dbReference type="NCBI Taxonomy" id="663331"/>
    <lineage>
        <taxon>Eukaryota</taxon>
        <taxon>Fungi</taxon>
        <taxon>Dikarya</taxon>
        <taxon>Ascomycota</taxon>
        <taxon>Pezizomycotina</taxon>
        <taxon>Eurotiomycetes</taxon>
        <taxon>Eurotiomycetidae</taxon>
        <taxon>Onygenales</taxon>
        <taxon>Arthrodermataceae</taxon>
        <taxon>Trichophyton</taxon>
    </lineage>
</organism>
<comment type="caution">
    <text evidence="5">The sequence shown here is derived from an EMBL/GenBank/DDBJ whole genome shotgun (WGS) entry which is preliminary data.</text>
</comment>
<dbReference type="RefSeq" id="XP_003014140.1">
    <property type="nucleotide sequence ID" value="XM_003014094.1"/>
</dbReference>
<dbReference type="Proteomes" id="UP000008866">
    <property type="component" value="Unassembled WGS sequence"/>
</dbReference>
<dbReference type="InterPro" id="IPR018520">
    <property type="entry name" value="UPP_synth-like_CS"/>
</dbReference>
<dbReference type="GO" id="GO:0016020">
    <property type="term" value="C:membrane"/>
    <property type="evidence" value="ECO:0007669"/>
    <property type="project" value="TreeGrafter"/>
</dbReference>
<evidence type="ECO:0000256" key="1">
    <source>
        <dbReference type="ARBA" id="ARBA00005432"/>
    </source>
</evidence>
<dbReference type="OMA" id="FDRRDLW"/>
<dbReference type="PANTHER" id="PTHR10291">
    <property type="entry name" value="DEHYDRODOLICHYL DIPHOSPHATE SYNTHASE FAMILY MEMBER"/>
    <property type="match status" value="1"/>
</dbReference>
<dbReference type="GO" id="GO:0005783">
    <property type="term" value="C:endoplasmic reticulum"/>
    <property type="evidence" value="ECO:0007669"/>
    <property type="project" value="TreeGrafter"/>
</dbReference>
<keyword evidence="6" id="KW-1185">Reference proteome</keyword>
<dbReference type="STRING" id="663331.D4AT81"/>
<dbReference type="GO" id="GO:1904423">
    <property type="term" value="C:dehydrodolichyl diphosphate synthase complex"/>
    <property type="evidence" value="ECO:0007669"/>
    <property type="project" value="TreeGrafter"/>
</dbReference>
<comment type="similarity">
    <text evidence="1 4">Belongs to the UPP synthase family.</text>
</comment>
<evidence type="ECO:0000313" key="5">
    <source>
        <dbReference type="EMBL" id="EFE33500.1"/>
    </source>
</evidence>
<reference evidence="6" key="1">
    <citation type="journal article" date="2011" name="Genome Biol.">
        <title>Comparative and functional genomics provide insights into the pathogenicity of dermatophytic fungi.</title>
        <authorList>
            <person name="Burmester A."/>
            <person name="Shelest E."/>
            <person name="Gloeckner G."/>
            <person name="Heddergott C."/>
            <person name="Schindler S."/>
            <person name="Staib P."/>
            <person name="Heidel A."/>
            <person name="Felder M."/>
            <person name="Petzold A."/>
            <person name="Szafranski K."/>
            <person name="Feuermann M."/>
            <person name="Pedruzzi I."/>
            <person name="Priebe S."/>
            <person name="Groth M."/>
            <person name="Winkler R."/>
            <person name="Li W."/>
            <person name="Kniemeyer O."/>
            <person name="Schroeckh V."/>
            <person name="Hertweck C."/>
            <person name="Hube B."/>
            <person name="White T.C."/>
            <person name="Platzer M."/>
            <person name="Guthke R."/>
            <person name="Heitman J."/>
            <person name="Woestemeyer J."/>
            <person name="Zipfel P.F."/>
            <person name="Monod M."/>
            <person name="Brakhage A.A."/>
        </authorList>
    </citation>
    <scope>NUCLEOTIDE SEQUENCE [LARGE SCALE GENOMIC DNA]</scope>
    <source>
        <strain evidence="6">ATCC MYA-4681 / CBS 112371</strain>
    </source>
</reference>
<evidence type="ECO:0000256" key="4">
    <source>
        <dbReference type="RuleBase" id="RU363018"/>
    </source>
</evidence>
<dbReference type="NCBIfam" id="TIGR00055">
    <property type="entry name" value="uppS"/>
    <property type="match status" value="1"/>
</dbReference>
<proteinExistence type="inferred from homology"/>
<name>D4AT81_ARTBC</name>
<evidence type="ECO:0000256" key="2">
    <source>
        <dbReference type="ARBA" id="ARBA00022679"/>
    </source>
</evidence>
<dbReference type="AlphaFoldDB" id="D4AT81"/>
<accession>D4AT81</accession>
<dbReference type="GO" id="GO:0016094">
    <property type="term" value="P:polyprenol biosynthetic process"/>
    <property type="evidence" value="ECO:0007669"/>
    <property type="project" value="TreeGrafter"/>
</dbReference>
<dbReference type="eggNOG" id="KOG1602">
    <property type="taxonomic scope" value="Eukaryota"/>
</dbReference>
<dbReference type="Gene3D" id="3.40.1180.10">
    <property type="entry name" value="Decaprenyl diphosphate synthase-like"/>
    <property type="match status" value="1"/>
</dbReference>
<dbReference type="GO" id="GO:0005811">
    <property type="term" value="C:lipid droplet"/>
    <property type="evidence" value="ECO:0007669"/>
    <property type="project" value="TreeGrafter"/>
</dbReference>